<accession>A0A395LLV7</accession>
<reference evidence="1 2" key="1">
    <citation type="submission" date="2018-07" db="EMBL/GenBank/DDBJ databases">
        <title>Erythrobacter nanhaiensis sp. nov., a novel member of the genus Erythrobacter isolated from the South China Sea.</title>
        <authorList>
            <person name="Chen X."/>
            <person name="Liu J."/>
        </authorList>
    </citation>
    <scope>NUCLEOTIDE SEQUENCE [LARGE SCALE GENOMIC DNA]</scope>
    <source>
        <strain evidence="1 2">S-5</strain>
    </source>
</reference>
<sequence>MEILDNISSLFGEDLLNELRDKQSVKIAAASFSIHAFAALEDQLRQLDQFEFVFTGPSFATDHWSGKAQHREFIIPPVKNQRDLAGTPFEIRLRNKMTTRALARQCADWIRTEGRFKSNARDPIPSFLCASGASSSTLYTGLHGFTTADLGYQPGNLTMINKITDHPAVSRYSVFFDQTWSEPDRLEDVTEALCGQLQQVYAENSPASIYHFMLSIIFRTFLEDTNEDLLPDDRIGFRETKFWNTLYKFQKDAALGLINKLETLNGCILADSVGLGKTFTALAVIKYYELRNKSVLALM</sequence>
<name>A0A395LLV7_9SPHN</name>
<organism evidence="1 2">
    <name type="scientific">Alteriqipengyuania lutimaris</name>
    <dbReference type="NCBI Taxonomy" id="1538146"/>
    <lineage>
        <taxon>Bacteria</taxon>
        <taxon>Pseudomonadati</taxon>
        <taxon>Pseudomonadota</taxon>
        <taxon>Alphaproteobacteria</taxon>
        <taxon>Sphingomonadales</taxon>
        <taxon>Erythrobacteraceae</taxon>
        <taxon>Alteriqipengyuania</taxon>
    </lineage>
</organism>
<dbReference type="RefSeq" id="WP_115490665.1">
    <property type="nucleotide sequence ID" value="NZ_JACHWW010000001.1"/>
</dbReference>
<gene>
    <name evidence="1" type="ORF">DL238_01625</name>
</gene>
<proteinExistence type="predicted"/>
<dbReference type="InterPro" id="IPR038718">
    <property type="entry name" value="SNF2-like_sf"/>
</dbReference>
<evidence type="ECO:0008006" key="3">
    <source>
        <dbReference type="Google" id="ProtNLM"/>
    </source>
</evidence>
<dbReference type="InterPro" id="IPR027417">
    <property type="entry name" value="P-loop_NTPase"/>
</dbReference>
<dbReference type="Gene3D" id="3.40.50.10810">
    <property type="entry name" value="Tandem AAA-ATPase domain"/>
    <property type="match status" value="1"/>
</dbReference>
<comment type="caution">
    <text evidence="1">The sequence shown here is derived from an EMBL/GenBank/DDBJ whole genome shotgun (WGS) entry which is preliminary data.</text>
</comment>
<keyword evidence="2" id="KW-1185">Reference proteome</keyword>
<dbReference type="OrthoDB" id="9814088at2"/>
<dbReference type="EMBL" id="QRBB01000001">
    <property type="protein sequence ID" value="RDS76434.1"/>
    <property type="molecule type" value="Genomic_DNA"/>
</dbReference>
<dbReference type="Proteomes" id="UP000254101">
    <property type="component" value="Unassembled WGS sequence"/>
</dbReference>
<dbReference type="AlphaFoldDB" id="A0A395LLV7"/>
<dbReference type="SUPFAM" id="SSF52540">
    <property type="entry name" value="P-loop containing nucleoside triphosphate hydrolases"/>
    <property type="match status" value="1"/>
</dbReference>
<dbReference type="CDD" id="cd10311">
    <property type="entry name" value="PLDc_N_DEXD_c"/>
    <property type="match status" value="1"/>
</dbReference>
<protein>
    <recommendedName>
        <fullName evidence="3">Helicase</fullName>
    </recommendedName>
</protein>
<evidence type="ECO:0000313" key="2">
    <source>
        <dbReference type="Proteomes" id="UP000254101"/>
    </source>
</evidence>
<evidence type="ECO:0000313" key="1">
    <source>
        <dbReference type="EMBL" id="RDS76434.1"/>
    </source>
</evidence>